<evidence type="ECO:0000256" key="6">
    <source>
        <dbReference type="ARBA" id="ARBA00038035"/>
    </source>
</evidence>
<evidence type="ECO:0000256" key="10">
    <source>
        <dbReference type="ARBA" id="ARBA00051693"/>
    </source>
</evidence>
<dbReference type="EC" id="2.7.12.2" evidence="7"/>
<comment type="catalytic activity">
    <reaction evidence="10">
        <text>L-tyrosyl-[protein] + ATP = O-phospho-L-tyrosyl-[protein] + ADP + H(+)</text>
        <dbReference type="Rhea" id="RHEA:10596"/>
        <dbReference type="Rhea" id="RHEA-COMP:10136"/>
        <dbReference type="Rhea" id="RHEA-COMP:20101"/>
        <dbReference type="ChEBI" id="CHEBI:15378"/>
        <dbReference type="ChEBI" id="CHEBI:30616"/>
        <dbReference type="ChEBI" id="CHEBI:46858"/>
        <dbReference type="ChEBI" id="CHEBI:61978"/>
        <dbReference type="ChEBI" id="CHEBI:456216"/>
        <dbReference type="EC" id="2.7.12.2"/>
    </reaction>
</comment>
<reference evidence="15" key="2">
    <citation type="submission" date="2017-05" db="UniProtKB">
        <authorList>
            <consortium name="EnsemblMetazoa"/>
        </authorList>
    </citation>
    <scope>IDENTIFICATION</scope>
</reference>
<dbReference type="Gene3D" id="3.30.200.20">
    <property type="entry name" value="Phosphorylase Kinase, domain 1"/>
    <property type="match status" value="1"/>
</dbReference>
<evidence type="ECO:0000313" key="16">
    <source>
        <dbReference type="Proteomes" id="UP000007879"/>
    </source>
</evidence>
<evidence type="ECO:0000313" key="15">
    <source>
        <dbReference type="EnsemblMetazoa" id="Aqu2.1.38503_001"/>
    </source>
</evidence>
<dbReference type="AlphaFoldDB" id="A0A1X7VES5"/>
<dbReference type="PROSITE" id="PS00108">
    <property type="entry name" value="PROTEIN_KINASE_ST"/>
    <property type="match status" value="1"/>
</dbReference>
<dbReference type="FunFam" id="3.30.200.20:FF:000040">
    <property type="entry name" value="Dual specificity mitogen-activated protein kinase kinase"/>
    <property type="match status" value="1"/>
</dbReference>
<dbReference type="OrthoDB" id="10252354at2759"/>
<accession>A0A1X7VES5</accession>
<dbReference type="EnsemblMetazoa" id="Aqu2.1.38503_001">
    <property type="protein sequence ID" value="Aqu2.1.38503_001"/>
    <property type="gene ID" value="Aqu2.1.38503"/>
</dbReference>
<dbReference type="EnsemblMetazoa" id="XM_003384456.3">
    <property type="protein sequence ID" value="XP_003384504.1"/>
    <property type="gene ID" value="LOC100633628"/>
</dbReference>
<dbReference type="GO" id="GO:0004674">
    <property type="term" value="F:protein serine/threonine kinase activity"/>
    <property type="evidence" value="ECO:0007669"/>
    <property type="project" value="UniProtKB-KW"/>
</dbReference>
<evidence type="ECO:0000256" key="12">
    <source>
        <dbReference type="RuleBase" id="RU000304"/>
    </source>
</evidence>
<dbReference type="InterPro" id="IPR008271">
    <property type="entry name" value="Ser/Thr_kinase_AS"/>
</dbReference>
<dbReference type="PANTHER" id="PTHR48013:SF11">
    <property type="entry name" value="LICORNE"/>
    <property type="match status" value="1"/>
</dbReference>
<dbReference type="PANTHER" id="PTHR48013">
    <property type="entry name" value="DUAL SPECIFICITY MITOGEN-ACTIVATED PROTEIN KINASE KINASE 5-RELATED"/>
    <property type="match status" value="1"/>
</dbReference>
<keyword evidence="5 11" id="KW-0067">ATP-binding</keyword>
<dbReference type="PROSITE" id="PS00107">
    <property type="entry name" value="PROTEIN_KINASE_ATP"/>
    <property type="match status" value="1"/>
</dbReference>
<gene>
    <name evidence="15" type="primary">100633628</name>
</gene>
<dbReference type="InterPro" id="IPR000719">
    <property type="entry name" value="Prot_kinase_dom"/>
</dbReference>
<dbReference type="GO" id="GO:0005524">
    <property type="term" value="F:ATP binding"/>
    <property type="evidence" value="ECO:0007669"/>
    <property type="project" value="UniProtKB-UniRule"/>
</dbReference>
<dbReference type="STRING" id="400682.A0A1X7VES5"/>
<proteinExistence type="inferred from homology"/>
<reference evidence="16" key="1">
    <citation type="journal article" date="2010" name="Nature">
        <title>The Amphimedon queenslandica genome and the evolution of animal complexity.</title>
        <authorList>
            <person name="Srivastava M."/>
            <person name="Simakov O."/>
            <person name="Chapman J."/>
            <person name="Fahey B."/>
            <person name="Gauthier M.E."/>
            <person name="Mitros T."/>
            <person name="Richards G.S."/>
            <person name="Conaco C."/>
            <person name="Dacre M."/>
            <person name="Hellsten U."/>
            <person name="Larroux C."/>
            <person name="Putnam N.H."/>
            <person name="Stanke M."/>
            <person name="Adamska M."/>
            <person name="Darling A."/>
            <person name="Degnan S.M."/>
            <person name="Oakley T.H."/>
            <person name="Plachetzki D.C."/>
            <person name="Zhai Y."/>
            <person name="Adamski M."/>
            <person name="Calcino A."/>
            <person name="Cummins S.F."/>
            <person name="Goodstein D.M."/>
            <person name="Harris C."/>
            <person name="Jackson D.J."/>
            <person name="Leys S.P."/>
            <person name="Shu S."/>
            <person name="Woodcroft B.J."/>
            <person name="Vervoort M."/>
            <person name="Kosik K.S."/>
            <person name="Manning G."/>
            <person name="Degnan B.M."/>
            <person name="Rokhsar D.S."/>
        </authorList>
    </citation>
    <scope>NUCLEOTIDE SEQUENCE [LARGE SCALE GENOMIC DNA]</scope>
</reference>
<comment type="catalytic activity">
    <reaction evidence="8">
        <text>L-seryl-[protein] + ATP = O-phospho-L-seryl-[protein] + ADP + H(+)</text>
        <dbReference type="Rhea" id="RHEA:17989"/>
        <dbReference type="Rhea" id="RHEA-COMP:9863"/>
        <dbReference type="Rhea" id="RHEA-COMP:11604"/>
        <dbReference type="ChEBI" id="CHEBI:15378"/>
        <dbReference type="ChEBI" id="CHEBI:29999"/>
        <dbReference type="ChEBI" id="CHEBI:30616"/>
        <dbReference type="ChEBI" id="CHEBI:83421"/>
        <dbReference type="ChEBI" id="CHEBI:456216"/>
        <dbReference type="EC" id="2.7.12.2"/>
    </reaction>
</comment>
<evidence type="ECO:0000259" key="14">
    <source>
        <dbReference type="PROSITE" id="PS50011"/>
    </source>
</evidence>
<dbReference type="SMART" id="SM00220">
    <property type="entry name" value="S_TKc"/>
    <property type="match status" value="1"/>
</dbReference>
<evidence type="ECO:0000256" key="4">
    <source>
        <dbReference type="ARBA" id="ARBA00022777"/>
    </source>
</evidence>
<dbReference type="Proteomes" id="UP000007879">
    <property type="component" value="Unassembled WGS sequence"/>
</dbReference>
<evidence type="ECO:0000256" key="8">
    <source>
        <dbReference type="ARBA" id="ARBA00049014"/>
    </source>
</evidence>
<evidence type="ECO:0000256" key="11">
    <source>
        <dbReference type="PROSITE-ProRule" id="PRU10141"/>
    </source>
</evidence>
<keyword evidence="3 11" id="KW-0547">Nucleotide-binding</keyword>
<dbReference type="GO" id="GO:0004708">
    <property type="term" value="F:MAP kinase kinase activity"/>
    <property type="evidence" value="ECO:0007669"/>
    <property type="project" value="UniProtKB-EC"/>
</dbReference>
<dbReference type="InterPro" id="IPR017441">
    <property type="entry name" value="Protein_kinase_ATP_BS"/>
</dbReference>
<feature type="domain" description="Protein kinase" evidence="14">
    <location>
        <begin position="54"/>
        <end position="314"/>
    </location>
</feature>
<evidence type="ECO:0000256" key="3">
    <source>
        <dbReference type="ARBA" id="ARBA00022741"/>
    </source>
</evidence>
<keyword evidence="4" id="KW-0418">Kinase</keyword>
<evidence type="ECO:0000256" key="5">
    <source>
        <dbReference type="ARBA" id="ARBA00022840"/>
    </source>
</evidence>
<evidence type="ECO:0000256" key="2">
    <source>
        <dbReference type="ARBA" id="ARBA00022679"/>
    </source>
</evidence>
<dbReference type="KEGG" id="aqu:100633628"/>
<dbReference type="InParanoid" id="A0A1X7VES5"/>
<dbReference type="PROSITE" id="PS50011">
    <property type="entry name" value="PROTEIN_KINASE_DOM"/>
    <property type="match status" value="1"/>
</dbReference>
<keyword evidence="1 12" id="KW-0723">Serine/threonine-protein kinase</keyword>
<sequence>MPSKNKFKARAGAITPLKMPEVQATPKPPPSIDLPDVATVTIDNETFELSVDDLDVEEELGRGQYGQVNRMKHKPTGKIMAVKRIRATPDQAENKRLLMDYNVAMRSIDCPFTITFYGALFREGDVWICMELMDKSLDKLYQLVYKKLNEKIPEVIVGKMADSTLKALTYLHDELQVMHRDVKPSNILINKKGEIKLCDFGIAGELVNSLAKTDIGCRPYLAPERIYGGQHKYDHRSDVWSLGITLCELATGEFPYPPYRNLFEQIKLVVEGAPPQLPDDGTFSEDFRDFVSKCLTKERDERPRYEVLNGHKFIKTIESSDVNIAEWYEGVLLRESSPAPSLEKPK</sequence>
<dbReference type="GO" id="GO:0051403">
    <property type="term" value="P:stress-activated MAPK cascade"/>
    <property type="evidence" value="ECO:0007669"/>
    <property type="project" value="TreeGrafter"/>
</dbReference>
<dbReference type="FunFam" id="1.10.510.10:FF:000432">
    <property type="entry name" value="mitogen-activated protein kinase kinase 3"/>
    <property type="match status" value="1"/>
</dbReference>
<evidence type="ECO:0000256" key="1">
    <source>
        <dbReference type="ARBA" id="ARBA00022527"/>
    </source>
</evidence>
<name>A0A1X7VES5_AMPQE</name>
<dbReference type="Pfam" id="PF00069">
    <property type="entry name" value="Pkinase"/>
    <property type="match status" value="1"/>
</dbReference>
<evidence type="ECO:0000256" key="7">
    <source>
        <dbReference type="ARBA" id="ARBA00038999"/>
    </source>
</evidence>
<dbReference type="InterPro" id="IPR011009">
    <property type="entry name" value="Kinase-like_dom_sf"/>
</dbReference>
<evidence type="ECO:0000256" key="9">
    <source>
        <dbReference type="ARBA" id="ARBA00049299"/>
    </source>
</evidence>
<feature type="region of interest" description="Disordered" evidence="13">
    <location>
        <begin position="1"/>
        <end position="33"/>
    </location>
</feature>
<comment type="similarity">
    <text evidence="6">Belongs to the protein kinase superfamily. STE Ser/Thr protein kinase family. MAP kinase kinase subfamily.</text>
</comment>
<dbReference type="Gene3D" id="1.10.510.10">
    <property type="entry name" value="Transferase(Phosphotransferase) domain 1"/>
    <property type="match status" value="1"/>
</dbReference>
<protein>
    <recommendedName>
        <fullName evidence="7">mitogen-activated protein kinase kinase</fullName>
        <ecNumber evidence="7">2.7.12.2</ecNumber>
    </recommendedName>
</protein>
<keyword evidence="16" id="KW-1185">Reference proteome</keyword>
<dbReference type="SUPFAM" id="SSF56112">
    <property type="entry name" value="Protein kinase-like (PK-like)"/>
    <property type="match status" value="1"/>
</dbReference>
<organism evidence="15">
    <name type="scientific">Amphimedon queenslandica</name>
    <name type="common">Sponge</name>
    <dbReference type="NCBI Taxonomy" id="400682"/>
    <lineage>
        <taxon>Eukaryota</taxon>
        <taxon>Metazoa</taxon>
        <taxon>Porifera</taxon>
        <taxon>Demospongiae</taxon>
        <taxon>Heteroscleromorpha</taxon>
        <taxon>Haplosclerida</taxon>
        <taxon>Niphatidae</taxon>
        <taxon>Amphimedon</taxon>
    </lineage>
</organism>
<dbReference type="eggNOG" id="KOG0984">
    <property type="taxonomic scope" value="Eukaryota"/>
</dbReference>
<feature type="binding site" evidence="11">
    <location>
        <position position="83"/>
    </location>
    <ligand>
        <name>ATP</name>
        <dbReference type="ChEBI" id="CHEBI:30616"/>
    </ligand>
</feature>
<evidence type="ECO:0000256" key="13">
    <source>
        <dbReference type="SAM" id="MobiDB-lite"/>
    </source>
</evidence>
<keyword evidence="2" id="KW-0808">Transferase</keyword>
<comment type="catalytic activity">
    <reaction evidence="9">
        <text>L-threonyl-[protein] + ATP = O-phospho-L-threonyl-[protein] + ADP + H(+)</text>
        <dbReference type="Rhea" id="RHEA:46608"/>
        <dbReference type="Rhea" id="RHEA-COMP:11060"/>
        <dbReference type="Rhea" id="RHEA-COMP:11605"/>
        <dbReference type="ChEBI" id="CHEBI:15378"/>
        <dbReference type="ChEBI" id="CHEBI:30013"/>
        <dbReference type="ChEBI" id="CHEBI:30616"/>
        <dbReference type="ChEBI" id="CHEBI:61977"/>
        <dbReference type="ChEBI" id="CHEBI:456216"/>
        <dbReference type="EC" id="2.7.12.2"/>
    </reaction>
</comment>